<dbReference type="EMBL" id="LRPN01000078">
    <property type="protein sequence ID" value="KWZ81134.1"/>
    <property type="molecule type" value="Genomic_DNA"/>
</dbReference>
<organism evidence="1 2">
    <name type="scientific">Heyndrickxia coagulans</name>
    <name type="common">Weizmannia coagulans</name>
    <dbReference type="NCBI Taxonomy" id="1398"/>
    <lineage>
        <taxon>Bacteria</taxon>
        <taxon>Bacillati</taxon>
        <taxon>Bacillota</taxon>
        <taxon>Bacilli</taxon>
        <taxon>Bacillales</taxon>
        <taxon>Bacillaceae</taxon>
        <taxon>Heyndrickxia</taxon>
    </lineage>
</organism>
<reference evidence="2" key="1">
    <citation type="submission" date="2016-01" db="EMBL/GenBank/DDBJ databases">
        <authorList>
            <person name="Mitreva M."/>
            <person name="Pepin K.H."/>
            <person name="Mihindukulasuriya K.A."/>
            <person name="Fulton R."/>
            <person name="Fronick C."/>
            <person name="O'Laughlin M."/>
            <person name="Miner T."/>
            <person name="Herter B."/>
            <person name="Rosa B.A."/>
            <person name="Cordes M."/>
            <person name="Tomlinson C."/>
            <person name="Wollam A."/>
            <person name="Palsikar V.B."/>
            <person name="Mardis E.R."/>
            <person name="Wilson R.K."/>
        </authorList>
    </citation>
    <scope>NUCLEOTIDE SEQUENCE [LARGE SCALE GENOMIC DNA]</scope>
    <source>
        <strain evidence="2">GED7749B</strain>
    </source>
</reference>
<protein>
    <submittedName>
        <fullName evidence="1">Uncharacterized protein</fullName>
    </submittedName>
</protein>
<dbReference type="Proteomes" id="UP000070376">
    <property type="component" value="Unassembled WGS sequence"/>
</dbReference>
<name>A0A133KNI4_HEYCO</name>
<proteinExistence type="predicted"/>
<evidence type="ECO:0000313" key="1">
    <source>
        <dbReference type="EMBL" id="KWZ81134.1"/>
    </source>
</evidence>
<dbReference type="AlphaFoldDB" id="A0A133KNI4"/>
<evidence type="ECO:0000313" key="2">
    <source>
        <dbReference type="Proteomes" id="UP000070376"/>
    </source>
</evidence>
<sequence>MILFTIIDTSNLSHDFHQIVTKNTYSPLQSYAFYPLFSIENCTKIIIKIF</sequence>
<comment type="caution">
    <text evidence="1">The sequence shown here is derived from an EMBL/GenBank/DDBJ whole genome shotgun (WGS) entry which is preliminary data.</text>
</comment>
<gene>
    <name evidence="1" type="ORF">HMPREF3213_02070</name>
</gene>
<accession>A0A133KNI4</accession>
<dbReference type="PATRIC" id="fig|1398.22.peg.2072"/>